<evidence type="ECO:0000256" key="2">
    <source>
        <dbReference type="ARBA" id="ARBA00022448"/>
    </source>
</evidence>
<dbReference type="PANTHER" id="PTHR32196">
    <property type="entry name" value="ABC TRANSPORTER PERMEASE PROTEIN YPHD-RELATED-RELATED"/>
    <property type="match status" value="1"/>
</dbReference>
<dbReference type="OrthoDB" id="7947581at2"/>
<dbReference type="GO" id="GO:0005886">
    <property type="term" value="C:plasma membrane"/>
    <property type="evidence" value="ECO:0007669"/>
    <property type="project" value="UniProtKB-SubCell"/>
</dbReference>
<sequence>MNEPLDGAGPTPDATLRRTASPTFRLLASPIGRLAVITVLIFVALALLAPSRFVSVGNLTSMAFQFPEFALLSLAMMLAMLTGGIDLSVVGIANLSAILAGLALHAAGPEASAGTATLAIGAAIVVSLAVGAVCGVINGLTIGRFALPPILATLGSGLIYTGLGVAITGGSAVLGFPAAFAIIGNGSLGIVPVPLILFAVAAVGVAFLLGRTAYGIRIELLGTNPLASRFAGIDDFMVTVKTYVLSGMLAALAGLVVMSRANSAKADYGSSYMLLSILICVLGGINPNGGFGKVSGLVLAVLSLQFLSSGLNMLQVSNFAREFIWGGLLLIVMVVNTFELVRHRR</sequence>
<accession>A0A4Q9VPS9</accession>
<comment type="caution">
    <text evidence="9">The sequence shown here is derived from an EMBL/GenBank/DDBJ whole genome shotgun (WGS) entry which is preliminary data.</text>
</comment>
<keyword evidence="7 8" id="KW-0472">Membrane</keyword>
<feature type="transmembrane region" description="Helical" evidence="8">
    <location>
        <begin position="297"/>
        <end position="317"/>
    </location>
</feature>
<name>A0A4Q9VPS9_9HYPH</name>
<keyword evidence="3" id="KW-1003">Cell membrane</keyword>
<evidence type="ECO:0000313" key="9">
    <source>
        <dbReference type="EMBL" id="TBW37629.1"/>
    </source>
</evidence>
<feature type="transmembrane region" description="Helical" evidence="8">
    <location>
        <begin position="323"/>
        <end position="341"/>
    </location>
</feature>
<protein>
    <submittedName>
        <fullName evidence="9">ABC transporter permease</fullName>
    </submittedName>
</protein>
<organism evidence="9 10">
    <name type="scientific">Siculibacillus lacustris</name>
    <dbReference type="NCBI Taxonomy" id="1549641"/>
    <lineage>
        <taxon>Bacteria</taxon>
        <taxon>Pseudomonadati</taxon>
        <taxon>Pseudomonadota</taxon>
        <taxon>Alphaproteobacteria</taxon>
        <taxon>Hyphomicrobiales</taxon>
        <taxon>Ancalomicrobiaceae</taxon>
        <taxon>Siculibacillus</taxon>
    </lineage>
</organism>
<dbReference type="CDD" id="cd06579">
    <property type="entry name" value="TM_PBP1_transp_AraH_like"/>
    <property type="match status" value="1"/>
</dbReference>
<feature type="transmembrane region" description="Helical" evidence="8">
    <location>
        <begin position="158"/>
        <end position="183"/>
    </location>
</feature>
<dbReference type="RefSeq" id="WP_131309549.1">
    <property type="nucleotide sequence ID" value="NZ_SJFN01000014.1"/>
</dbReference>
<dbReference type="PANTHER" id="PTHR32196:SF21">
    <property type="entry name" value="ABC TRANSPORTER PERMEASE PROTEIN YPHD-RELATED"/>
    <property type="match status" value="1"/>
</dbReference>
<gene>
    <name evidence="9" type="ORF">EYW49_11015</name>
</gene>
<comment type="subcellular location">
    <subcellularLocation>
        <location evidence="1">Cell membrane</location>
        <topology evidence="1">Multi-pass membrane protein</topology>
    </subcellularLocation>
</comment>
<keyword evidence="2" id="KW-0813">Transport</keyword>
<evidence type="ECO:0000313" key="10">
    <source>
        <dbReference type="Proteomes" id="UP000292781"/>
    </source>
</evidence>
<dbReference type="GO" id="GO:0022857">
    <property type="term" value="F:transmembrane transporter activity"/>
    <property type="evidence" value="ECO:0007669"/>
    <property type="project" value="InterPro"/>
</dbReference>
<keyword evidence="5 8" id="KW-0812">Transmembrane</keyword>
<feature type="transmembrane region" description="Helical" evidence="8">
    <location>
        <begin position="113"/>
        <end position="137"/>
    </location>
</feature>
<feature type="transmembrane region" description="Helical" evidence="8">
    <location>
        <begin position="243"/>
        <end position="262"/>
    </location>
</feature>
<proteinExistence type="predicted"/>
<feature type="transmembrane region" description="Helical" evidence="8">
    <location>
        <begin position="268"/>
        <end position="285"/>
    </location>
</feature>
<feature type="transmembrane region" description="Helical" evidence="8">
    <location>
        <begin position="31"/>
        <end position="49"/>
    </location>
</feature>
<evidence type="ECO:0000256" key="4">
    <source>
        <dbReference type="ARBA" id="ARBA00022519"/>
    </source>
</evidence>
<evidence type="ECO:0000256" key="6">
    <source>
        <dbReference type="ARBA" id="ARBA00022989"/>
    </source>
</evidence>
<keyword evidence="4" id="KW-0997">Cell inner membrane</keyword>
<evidence type="ECO:0000256" key="5">
    <source>
        <dbReference type="ARBA" id="ARBA00022692"/>
    </source>
</evidence>
<keyword evidence="10" id="KW-1185">Reference proteome</keyword>
<dbReference type="Proteomes" id="UP000292781">
    <property type="component" value="Unassembled WGS sequence"/>
</dbReference>
<dbReference type="InterPro" id="IPR001851">
    <property type="entry name" value="ABC_transp_permease"/>
</dbReference>
<feature type="transmembrane region" description="Helical" evidence="8">
    <location>
        <begin position="69"/>
        <end position="93"/>
    </location>
</feature>
<reference evidence="9 10" key="1">
    <citation type="submission" date="2019-02" db="EMBL/GenBank/DDBJ databases">
        <title>Siculibacillus lacustris gen. nov., sp. nov., a new rosette-forming bacterium isolated from a freshwater crater lake (Lake St. Ana, Romania).</title>
        <authorList>
            <person name="Felfoldi T."/>
            <person name="Marton Z."/>
            <person name="Szabo A."/>
            <person name="Mentes A."/>
            <person name="Boka K."/>
            <person name="Marialigeti K."/>
            <person name="Mathe I."/>
            <person name="Koncz M."/>
            <person name="Schumann P."/>
            <person name="Toth E."/>
        </authorList>
    </citation>
    <scope>NUCLEOTIDE SEQUENCE [LARGE SCALE GENOMIC DNA]</scope>
    <source>
        <strain evidence="9 10">SA-279</strain>
    </source>
</reference>
<dbReference type="EMBL" id="SJFN01000014">
    <property type="protein sequence ID" value="TBW37629.1"/>
    <property type="molecule type" value="Genomic_DNA"/>
</dbReference>
<dbReference type="AlphaFoldDB" id="A0A4Q9VPS9"/>
<evidence type="ECO:0000256" key="7">
    <source>
        <dbReference type="ARBA" id="ARBA00023136"/>
    </source>
</evidence>
<evidence type="ECO:0000256" key="8">
    <source>
        <dbReference type="SAM" id="Phobius"/>
    </source>
</evidence>
<evidence type="ECO:0000256" key="3">
    <source>
        <dbReference type="ARBA" id="ARBA00022475"/>
    </source>
</evidence>
<keyword evidence="6 8" id="KW-1133">Transmembrane helix</keyword>
<dbReference type="Pfam" id="PF02653">
    <property type="entry name" value="BPD_transp_2"/>
    <property type="match status" value="1"/>
</dbReference>
<evidence type="ECO:0000256" key="1">
    <source>
        <dbReference type="ARBA" id="ARBA00004651"/>
    </source>
</evidence>
<feature type="transmembrane region" description="Helical" evidence="8">
    <location>
        <begin position="189"/>
        <end position="209"/>
    </location>
</feature>